<dbReference type="KEGG" id="ssm:Spirs_0671"/>
<evidence type="ECO:0000313" key="2">
    <source>
        <dbReference type="Proteomes" id="UP000002318"/>
    </source>
</evidence>
<keyword evidence="2" id="KW-1185">Reference proteome</keyword>
<dbReference type="HOGENOM" id="CLU_2652651_0_0_12"/>
<dbReference type="EMBL" id="CP002116">
    <property type="protein sequence ID" value="ADK79811.1"/>
    <property type="molecule type" value="Genomic_DNA"/>
</dbReference>
<dbReference type="OrthoDB" id="345773at2"/>
<evidence type="ECO:0008006" key="3">
    <source>
        <dbReference type="Google" id="ProtNLM"/>
    </source>
</evidence>
<dbReference type="NCBIfam" id="NF047593">
    <property type="entry name" value="IS66_ISAeme5_TnpA"/>
    <property type="match status" value="1"/>
</dbReference>
<organism evidence="1 2">
    <name type="scientific">Sediminispirochaeta smaragdinae (strain DSM 11293 / JCM 15392 / SEBR 4228)</name>
    <name type="common">Spirochaeta smaragdinae</name>
    <dbReference type="NCBI Taxonomy" id="573413"/>
    <lineage>
        <taxon>Bacteria</taxon>
        <taxon>Pseudomonadati</taxon>
        <taxon>Spirochaetota</taxon>
        <taxon>Spirochaetia</taxon>
        <taxon>Spirochaetales</taxon>
        <taxon>Spirochaetaceae</taxon>
        <taxon>Sediminispirochaeta</taxon>
    </lineage>
</organism>
<protein>
    <recommendedName>
        <fullName evidence="3">Transposase</fullName>
    </recommendedName>
</protein>
<sequence length="76" mass="8856">MPKTDKLKHWEKIFDDWNHSGLNRAEYCREKNLKLSTFDYWQGLIKKESTKKGESGTGPSLLKLEISSFCVILSIH</sequence>
<dbReference type="Proteomes" id="UP000002318">
    <property type="component" value="Chromosome"/>
</dbReference>
<dbReference type="RefSeq" id="WP_013253275.1">
    <property type="nucleotide sequence ID" value="NC_014364.1"/>
</dbReference>
<dbReference type="STRING" id="573413.Spirs_0671"/>
<accession>E1RBT1</accession>
<name>E1RBT1_SEDSS</name>
<proteinExistence type="predicted"/>
<evidence type="ECO:0000313" key="1">
    <source>
        <dbReference type="EMBL" id="ADK79811.1"/>
    </source>
</evidence>
<gene>
    <name evidence="1" type="ordered locus">Spirs_0671</name>
</gene>
<reference evidence="1 2" key="1">
    <citation type="journal article" date="2010" name="Stand. Genomic Sci.">
        <title>Complete genome sequence of Spirochaeta smaragdinae type strain (SEBR 4228).</title>
        <authorList>
            <person name="Mavromatis K."/>
            <person name="Yasawong M."/>
            <person name="Chertkov O."/>
            <person name="Lapidus A."/>
            <person name="Lucas S."/>
            <person name="Nolan M."/>
            <person name="Del Rio T.G."/>
            <person name="Tice H."/>
            <person name="Cheng J.F."/>
            <person name="Pitluck S."/>
            <person name="Liolios K."/>
            <person name="Ivanova N."/>
            <person name="Tapia R."/>
            <person name="Han C."/>
            <person name="Bruce D."/>
            <person name="Goodwin L."/>
            <person name="Pati A."/>
            <person name="Chen A."/>
            <person name="Palaniappan K."/>
            <person name="Land M."/>
            <person name="Hauser L."/>
            <person name="Chang Y.J."/>
            <person name="Jeffries C.D."/>
            <person name="Detter J.C."/>
            <person name="Rohde M."/>
            <person name="Brambilla E."/>
            <person name="Spring S."/>
            <person name="Goker M."/>
            <person name="Sikorski J."/>
            <person name="Woyke T."/>
            <person name="Bristow J."/>
            <person name="Eisen J.A."/>
            <person name="Markowitz V."/>
            <person name="Hugenholtz P."/>
            <person name="Klenk H.P."/>
            <person name="Kyrpides N.C."/>
        </authorList>
    </citation>
    <scope>NUCLEOTIDE SEQUENCE [LARGE SCALE GENOMIC DNA]</scope>
    <source>
        <strain evidence="2">DSM 11293 / JCM 15392 / SEBR 4228</strain>
    </source>
</reference>
<dbReference type="AlphaFoldDB" id="E1RBT1"/>